<dbReference type="AlphaFoldDB" id="A0A7U3UX59"/>
<dbReference type="SUPFAM" id="SSF158745">
    <property type="entry name" value="LanC-like"/>
    <property type="match status" value="1"/>
</dbReference>
<dbReference type="InterPro" id="IPR017146">
    <property type="entry name" value="Lanti_2_LanM"/>
</dbReference>
<dbReference type="GO" id="GO:0008270">
    <property type="term" value="F:zinc ion binding"/>
    <property type="evidence" value="ECO:0007669"/>
    <property type="project" value="InterPro"/>
</dbReference>
<dbReference type="PROSITE" id="PS00546">
    <property type="entry name" value="CYSTEINE_SWITCH"/>
    <property type="match status" value="1"/>
</dbReference>
<gene>
    <name evidence="11" type="ORF">RVR_9497</name>
</gene>
<dbReference type="Proteomes" id="UP000595703">
    <property type="component" value="Chromosome"/>
</dbReference>
<name>A0A7U3UX59_9ACTN</name>
<evidence type="ECO:0000256" key="2">
    <source>
        <dbReference type="ARBA" id="ARBA00022670"/>
    </source>
</evidence>
<feature type="region of interest" description="Disordered" evidence="9">
    <location>
        <begin position="113"/>
        <end position="134"/>
    </location>
</feature>
<dbReference type="GO" id="GO:0031012">
    <property type="term" value="C:extracellular matrix"/>
    <property type="evidence" value="ECO:0007669"/>
    <property type="project" value="InterPro"/>
</dbReference>
<dbReference type="CDD" id="cd04792">
    <property type="entry name" value="LanM-like"/>
    <property type="match status" value="1"/>
</dbReference>
<evidence type="ECO:0000313" key="11">
    <source>
        <dbReference type="EMBL" id="BBB01881.1"/>
    </source>
</evidence>
<evidence type="ECO:0000256" key="6">
    <source>
        <dbReference type="ARBA" id="ARBA00022833"/>
    </source>
</evidence>
<dbReference type="Gene3D" id="1.50.10.20">
    <property type="match status" value="1"/>
</dbReference>
<proteinExistence type="predicted"/>
<reference evidence="11 12" key="3">
    <citation type="journal article" date="2011" name="Nat. Chem. Biol.">
        <title>Reveromycin A biosynthesis uses RevG and RevJ for stereospecific spiroacetal formation.</title>
        <authorList>
            <person name="Takahashi S."/>
            <person name="Toyoda A."/>
            <person name="Sekiyama Y."/>
            <person name="Takagi H."/>
            <person name="Nogawa T."/>
            <person name="Uramoto M."/>
            <person name="Suzuki R."/>
            <person name="Koshino H."/>
            <person name="Kumano T."/>
            <person name="Panthee S."/>
            <person name="Dairi T."/>
            <person name="Ishikawa J."/>
            <person name="Ikeda H."/>
            <person name="Sakaki Y."/>
            <person name="Osada H."/>
        </authorList>
    </citation>
    <scope>NUCLEOTIDE SEQUENCE [LARGE SCALE GENOMIC DNA]</scope>
    <source>
        <strain evidence="11 12">SN-593</strain>
    </source>
</reference>
<dbReference type="SMART" id="SM01260">
    <property type="entry name" value="LANC_like"/>
    <property type="match status" value="1"/>
</dbReference>
<dbReference type="NCBIfam" id="TIGR03897">
    <property type="entry name" value="lanti_2_LanM"/>
    <property type="match status" value="1"/>
</dbReference>
<feature type="region of interest" description="Disordered" evidence="9">
    <location>
        <begin position="1"/>
        <end position="26"/>
    </location>
</feature>
<dbReference type="GO" id="GO:0031179">
    <property type="term" value="P:peptide modification"/>
    <property type="evidence" value="ECO:0007669"/>
    <property type="project" value="InterPro"/>
</dbReference>
<protein>
    <submittedName>
        <fullName evidence="11">Putative lanthionine synthetase C-like protein</fullName>
    </submittedName>
</protein>
<dbReference type="GO" id="GO:0004222">
    <property type="term" value="F:metalloendopeptidase activity"/>
    <property type="evidence" value="ECO:0007669"/>
    <property type="project" value="InterPro"/>
</dbReference>
<evidence type="ECO:0000256" key="5">
    <source>
        <dbReference type="ARBA" id="ARBA00022801"/>
    </source>
</evidence>
<feature type="domain" description="Lantibiotic biosynthesis protein dehydration" evidence="10">
    <location>
        <begin position="216"/>
        <end position="584"/>
    </location>
</feature>
<reference evidence="11 12" key="2">
    <citation type="journal article" date="2011" name="J. Antibiot.">
        <title>Furaquinocins I and J: novel polyketide isoprenoid hybrid compounds from Streptomyces reveromyceticus SN-593.</title>
        <authorList>
            <person name="Panthee S."/>
            <person name="Takahashi S."/>
            <person name="Takagi H."/>
            <person name="Nogawa T."/>
            <person name="Oowada E."/>
            <person name="Uramoto M."/>
            <person name="Osada H."/>
        </authorList>
    </citation>
    <scope>NUCLEOTIDE SEQUENCE [LARGE SCALE GENOMIC DNA]</scope>
    <source>
        <strain evidence="11 12">SN-593</strain>
    </source>
</reference>
<dbReference type="PRINTS" id="PR01950">
    <property type="entry name" value="LANCSUPER"/>
</dbReference>
<dbReference type="GO" id="GO:0006508">
    <property type="term" value="P:proteolysis"/>
    <property type="evidence" value="ECO:0007669"/>
    <property type="project" value="UniProtKB-KW"/>
</dbReference>
<keyword evidence="6" id="KW-0862">Zinc</keyword>
<dbReference type="InterPro" id="IPR021158">
    <property type="entry name" value="Pept_M10A_Zn_BS"/>
</dbReference>
<evidence type="ECO:0000259" key="10">
    <source>
        <dbReference type="Pfam" id="PF13575"/>
    </source>
</evidence>
<comment type="cofactor">
    <cofactor evidence="1">
        <name>Zn(2+)</name>
        <dbReference type="ChEBI" id="CHEBI:29105"/>
    </cofactor>
</comment>
<keyword evidence="8" id="KW-0865">Zymogen</keyword>
<keyword evidence="7" id="KW-0482">Metalloprotease</keyword>
<keyword evidence="2" id="KW-0645">Protease</keyword>
<keyword evidence="4" id="KW-0732">Signal</keyword>
<evidence type="ECO:0000313" key="12">
    <source>
        <dbReference type="Proteomes" id="UP000595703"/>
    </source>
</evidence>
<reference evidence="11 12" key="1">
    <citation type="journal article" date="2010" name="J. Bacteriol.">
        <title>Biochemical characterization of a novel indole prenyltransferase from Streptomyces sp. SN-593.</title>
        <authorList>
            <person name="Takahashi S."/>
            <person name="Takagi H."/>
            <person name="Toyoda A."/>
            <person name="Uramoto M."/>
            <person name="Nogawa T."/>
            <person name="Ueki M."/>
            <person name="Sakaki Y."/>
            <person name="Osada H."/>
        </authorList>
    </citation>
    <scope>NUCLEOTIDE SEQUENCE [LARGE SCALE GENOMIC DNA]</scope>
    <source>
        <strain evidence="11 12">SN-593</strain>
    </source>
</reference>
<evidence type="ECO:0000256" key="4">
    <source>
        <dbReference type="ARBA" id="ARBA00022729"/>
    </source>
</evidence>
<feature type="compositionally biased region" description="Polar residues" evidence="9">
    <location>
        <begin position="15"/>
        <end position="26"/>
    </location>
</feature>
<evidence type="ECO:0000256" key="3">
    <source>
        <dbReference type="ARBA" id="ARBA00022723"/>
    </source>
</evidence>
<keyword evidence="5" id="KW-0378">Hydrolase</keyword>
<evidence type="ECO:0000256" key="1">
    <source>
        <dbReference type="ARBA" id="ARBA00001947"/>
    </source>
</evidence>
<dbReference type="EMBL" id="AP018365">
    <property type="protein sequence ID" value="BBB01881.1"/>
    <property type="molecule type" value="Genomic_DNA"/>
</dbReference>
<dbReference type="KEGG" id="arev:RVR_9497"/>
<evidence type="ECO:0000256" key="7">
    <source>
        <dbReference type="ARBA" id="ARBA00023049"/>
    </source>
</evidence>
<evidence type="ECO:0000256" key="9">
    <source>
        <dbReference type="SAM" id="MobiDB-lite"/>
    </source>
</evidence>
<evidence type="ECO:0000256" key="8">
    <source>
        <dbReference type="ARBA" id="ARBA00023145"/>
    </source>
</evidence>
<dbReference type="Pfam" id="PF05147">
    <property type="entry name" value="LANC_like"/>
    <property type="match status" value="1"/>
</dbReference>
<accession>A0A7U3UX59</accession>
<reference evidence="11 12" key="4">
    <citation type="journal article" date="2020" name="Sci. Rep.">
        <title>beta-carboline chemical signals induce reveromycin production through a LuxR family regulator in Streptomyces sp. SN-593.</title>
        <authorList>
            <person name="Panthee S."/>
            <person name="Kito N."/>
            <person name="Hayashi T."/>
            <person name="Shimizu T."/>
            <person name="Ishikawa J."/>
            <person name="Hamamoto H."/>
            <person name="Osada H."/>
            <person name="Takahashi S."/>
        </authorList>
    </citation>
    <scope>NUCLEOTIDE SEQUENCE [LARGE SCALE GENOMIC DNA]</scope>
    <source>
        <strain evidence="11 12">SN-593</strain>
    </source>
</reference>
<dbReference type="InterPro" id="IPR007822">
    <property type="entry name" value="LANC-like"/>
</dbReference>
<dbReference type="InterPro" id="IPR025410">
    <property type="entry name" value="Lant_dehyd"/>
</dbReference>
<dbReference type="Pfam" id="PF13575">
    <property type="entry name" value="DUF4135"/>
    <property type="match status" value="1"/>
</dbReference>
<sequence length="1028" mass="106706">MALAERLPPPPEPVNATSLTESWQSDYSSPALLRARLADTGLDEGGLRALLAEEPAALAGRIGRPGWATTVEQALARAPLDPPPPAGDSWSEGFAAVLAPFTDTADERLLRAVEGLGPDRPGGADRTDRTDGPARPAGLADLAGLADIADLAAVRGCFADQLSRALVRIARRTLVLELNVLRVRGRLCGSTPEQRFRDFVRQTSARPGLHALVTEYPVLARLLAQCCDQAVETWEELLRRFAGDRSALVAGPLAGTDPGRLVAVDMGAGDRHQGGRAVAVLSFEHGGRVVFKPRPVAVHAHFNDTVRWFNSRLPGLGLRRLAVLERPGYGWIEYAATAPCTGPAEVGRFYWRLGALLALVHALGATDMHFENLIACADQPVLVDLETLFHPDLHLPGGGDPAQAVLTASVARTALLPFFLVGEHGVLDVSGLGGDRDTPLPEEVTGWSAPGTDEMHLIRTVGTFRGSANRPLLRDAEADPAAHVDLLVAGFRAGYDAIAGHRAELTGPGGLLSRFTRDVTRAVLRPTRWYANLLDESTHPDVLREALDRERLFDVLWRDAADGPGARALASAELAELWAGDVPVAACSPGTAGLMVGPLTADGLVAEGGLARAERRIAAMGETDRFDQEWVIRATLATRRRHDAPRAAVPPHGVPAATVPDAERLLAAACGIADRILARAQDDGRRVNWLCLEPLDDRIWAVQPQGAGLPHGYCGTALFLAQLAALTGTERYTSVARRALTPLPDLLTALAGRPADLPAVGAGFAGLGGIAYALGRLATLLDDAEIAGWTAAAVDLAAAAAGDDPQPSVLDGDAGCLAAMLAVQRATGSAAAGRAARACADRLAARAPDELPAGGFGTGAAGVGWALLRFAAAGGGRDHAAAGLAALRTAAARCAAQPVGTGWCDGPSGTALAVADSALAADVPELAKLLDVVVERSAAPTAGDHCLCHGEAGALDLLLAATGAGRAEPGTALPRAAALLAALDRFGPRCGTPDAVSSPGLLTGLAGIGHELLQLGFASRVPSVLLLR</sequence>
<keyword evidence="12" id="KW-1185">Reference proteome</keyword>
<keyword evidence="3" id="KW-0479">Metal-binding</keyword>
<organism evidence="11 12">
    <name type="scientific">Actinacidiphila reveromycinica</name>
    <dbReference type="NCBI Taxonomy" id="659352"/>
    <lineage>
        <taxon>Bacteria</taxon>
        <taxon>Bacillati</taxon>
        <taxon>Actinomycetota</taxon>
        <taxon>Actinomycetes</taxon>
        <taxon>Kitasatosporales</taxon>
        <taxon>Streptomycetaceae</taxon>
        <taxon>Actinacidiphila</taxon>
    </lineage>
</organism>
<feature type="compositionally biased region" description="Basic and acidic residues" evidence="9">
    <location>
        <begin position="122"/>
        <end position="132"/>
    </location>
</feature>
<dbReference type="PIRSF" id="PIRSF037228">
    <property type="entry name" value="Lant_mod_RumM"/>
    <property type="match status" value="1"/>
</dbReference>